<name>A0AA88H4N6_ARTSF</name>
<dbReference type="AlphaFoldDB" id="A0AA88H4N6"/>
<evidence type="ECO:0000256" key="1">
    <source>
        <dbReference type="ARBA" id="ARBA00022679"/>
    </source>
</evidence>
<dbReference type="Gene3D" id="3.10.20.370">
    <property type="match status" value="1"/>
</dbReference>
<dbReference type="GO" id="GO:0003964">
    <property type="term" value="F:RNA-directed DNA polymerase activity"/>
    <property type="evidence" value="ECO:0007669"/>
    <property type="project" value="UniProtKB-KW"/>
</dbReference>
<dbReference type="SUPFAM" id="SSF56672">
    <property type="entry name" value="DNA/RNA polymerases"/>
    <property type="match status" value="1"/>
</dbReference>
<evidence type="ECO:0000256" key="3">
    <source>
        <dbReference type="ARBA" id="ARBA00022722"/>
    </source>
</evidence>
<organism evidence="9 10">
    <name type="scientific">Artemia franciscana</name>
    <name type="common">Brine shrimp</name>
    <name type="synonym">Artemia sanfranciscana</name>
    <dbReference type="NCBI Taxonomy" id="6661"/>
    <lineage>
        <taxon>Eukaryota</taxon>
        <taxon>Metazoa</taxon>
        <taxon>Ecdysozoa</taxon>
        <taxon>Arthropoda</taxon>
        <taxon>Crustacea</taxon>
        <taxon>Branchiopoda</taxon>
        <taxon>Anostraca</taxon>
        <taxon>Artemiidae</taxon>
        <taxon>Artemia</taxon>
    </lineage>
</organism>
<dbReference type="InterPro" id="IPR043502">
    <property type="entry name" value="DNA/RNA_pol_sf"/>
</dbReference>
<dbReference type="Pfam" id="PF17917">
    <property type="entry name" value="RT_RNaseH"/>
    <property type="match status" value="1"/>
</dbReference>
<evidence type="ECO:0000256" key="2">
    <source>
        <dbReference type="ARBA" id="ARBA00022695"/>
    </source>
</evidence>
<dbReference type="CDD" id="cd09274">
    <property type="entry name" value="RNase_HI_RT_Ty3"/>
    <property type="match status" value="1"/>
</dbReference>
<dbReference type="Proteomes" id="UP001187531">
    <property type="component" value="Unassembled WGS sequence"/>
</dbReference>
<feature type="region of interest" description="Disordered" evidence="7">
    <location>
        <begin position="117"/>
        <end position="162"/>
    </location>
</feature>
<keyword evidence="6" id="KW-0695">RNA-directed DNA polymerase</keyword>
<evidence type="ECO:0000256" key="4">
    <source>
        <dbReference type="ARBA" id="ARBA00022759"/>
    </source>
</evidence>
<gene>
    <name evidence="9" type="ORF">QYM36_018251</name>
</gene>
<accession>A0AA88H4N6</accession>
<protein>
    <recommendedName>
        <fullName evidence="8">Reverse transcriptase RNase H-like domain-containing protein</fullName>
    </recommendedName>
</protein>
<keyword evidence="5" id="KW-0378">Hydrolase</keyword>
<keyword evidence="3" id="KW-0540">Nuclease</keyword>
<keyword evidence="4" id="KW-0255">Endonuclease</keyword>
<dbReference type="GO" id="GO:0042575">
    <property type="term" value="C:DNA polymerase complex"/>
    <property type="evidence" value="ECO:0007669"/>
    <property type="project" value="UniProtKB-ARBA"/>
</dbReference>
<reference evidence="9" key="1">
    <citation type="submission" date="2023-07" db="EMBL/GenBank/DDBJ databases">
        <title>Chromosome-level genome assembly of Artemia franciscana.</title>
        <authorList>
            <person name="Jo E."/>
        </authorList>
    </citation>
    <scope>NUCLEOTIDE SEQUENCE</scope>
    <source>
        <tissue evidence="9">Whole body</tissue>
    </source>
</reference>
<dbReference type="SUPFAM" id="SSF53098">
    <property type="entry name" value="Ribonuclease H-like"/>
    <property type="match status" value="1"/>
</dbReference>
<dbReference type="EMBL" id="JAVRJZ010000110">
    <property type="protein sequence ID" value="KAK2703219.1"/>
    <property type="molecule type" value="Genomic_DNA"/>
</dbReference>
<evidence type="ECO:0000256" key="7">
    <source>
        <dbReference type="SAM" id="MobiDB-lite"/>
    </source>
</evidence>
<evidence type="ECO:0000256" key="5">
    <source>
        <dbReference type="ARBA" id="ARBA00022801"/>
    </source>
</evidence>
<evidence type="ECO:0000256" key="6">
    <source>
        <dbReference type="ARBA" id="ARBA00022918"/>
    </source>
</evidence>
<dbReference type="PANTHER" id="PTHR37162:SF1">
    <property type="entry name" value="BED-TYPE DOMAIN-CONTAINING PROTEIN"/>
    <property type="match status" value="1"/>
</dbReference>
<dbReference type="GO" id="GO:0016787">
    <property type="term" value="F:hydrolase activity"/>
    <property type="evidence" value="ECO:0007669"/>
    <property type="project" value="UniProtKB-KW"/>
</dbReference>
<feature type="compositionally biased region" description="Polar residues" evidence="7">
    <location>
        <begin position="117"/>
        <end position="129"/>
    </location>
</feature>
<dbReference type="GO" id="GO:0004519">
    <property type="term" value="F:endonuclease activity"/>
    <property type="evidence" value="ECO:0007669"/>
    <property type="project" value="UniProtKB-KW"/>
</dbReference>
<keyword evidence="2" id="KW-0548">Nucleotidyltransferase</keyword>
<proteinExistence type="predicted"/>
<dbReference type="InterPro" id="IPR041373">
    <property type="entry name" value="RT_RNaseH"/>
</dbReference>
<keyword evidence="1" id="KW-0808">Transferase</keyword>
<sequence length="689" mass="77124">MEETKNLPKKRAQSQILNFFLKKKKKKEEGIECTERQGRISEESKQLASDKRVVIDVPSTSDKMVGEHSAIETSLRNRETVLLKNNNPFGGPAVVMSGKSKQISVLDTENVAGSINKSKRTCQLSSGTDSEPENSGGLSTEQKTKKKRKKASDNLELSDNYSESEMSEISDCVGIISEGVGKEPANICENRKKKPKRGFVKAWEDDKQLSHFLTRAPNNKDQPWCKFCHWILKGSKRNILRHTISKSHIDRCQEAGAAATSRVMMSVRQKDIDVTNAEIRLSAWFASEDIPFIKANTLIPVLKACAPDSAVLKNFQMKQTKITGIVKNVLAPYEQSRLSHDLRKSFYSLVIDETTDRGTIKSLVIIVKYKHPNTQAVKEEFLGILEVEDSSSLGQKTLIVNYLKKLCIPLNRMISIGFDNASVNTGVQAGLGALLIAGSTGGMVDDALPELFVLGCTSHSLALVASHASKRLPEGLEPMLRDLMNYVANSPKRIVELKEIQQFTELKVHRMLQISNTRWLSMEQAISRVLEQWNALVMFFTNHGLGDAAGDKRQFVVTTDASTKGIGAILSQIINGEEKVIAYASRTLTPGESNYSATQLELLSIIHHLEKFKHYLVGRKFKLRSDHKSLQYLQTFKKPTGILARWILKIQDLDYEFEHLKGKQNSPCDCLSRFPDNTPVENEMKKSTQ</sequence>
<dbReference type="FunFam" id="3.10.20.370:FF:000001">
    <property type="entry name" value="Retrovirus-related Pol polyprotein from transposon 17.6-like protein"/>
    <property type="match status" value="1"/>
</dbReference>
<comment type="caution">
    <text evidence="9">The sequence shown here is derived from an EMBL/GenBank/DDBJ whole genome shotgun (WGS) entry which is preliminary data.</text>
</comment>
<dbReference type="InterPro" id="IPR012337">
    <property type="entry name" value="RNaseH-like_sf"/>
</dbReference>
<evidence type="ECO:0000313" key="10">
    <source>
        <dbReference type="Proteomes" id="UP001187531"/>
    </source>
</evidence>
<evidence type="ECO:0000313" key="9">
    <source>
        <dbReference type="EMBL" id="KAK2703219.1"/>
    </source>
</evidence>
<feature type="domain" description="Reverse transcriptase RNase H-like" evidence="8">
    <location>
        <begin position="552"/>
        <end position="652"/>
    </location>
</feature>
<keyword evidence="10" id="KW-1185">Reference proteome</keyword>
<evidence type="ECO:0000259" key="8">
    <source>
        <dbReference type="Pfam" id="PF17917"/>
    </source>
</evidence>
<dbReference type="PANTHER" id="PTHR37162">
    <property type="entry name" value="HAT FAMILY DIMERISATION DOMAINCONTAINING PROTEIN-RELATED"/>
    <property type="match status" value="1"/>
</dbReference>